<evidence type="ECO:0000256" key="1">
    <source>
        <dbReference type="ARBA" id="ARBA00022737"/>
    </source>
</evidence>
<evidence type="ECO:0000259" key="2">
    <source>
        <dbReference type="Pfam" id="PF24883"/>
    </source>
</evidence>
<name>A0A8H5G776_9AGAR</name>
<gene>
    <name evidence="3" type="ORF">D9756_003103</name>
</gene>
<dbReference type="Gene3D" id="3.40.50.300">
    <property type="entry name" value="P-loop containing nucleotide triphosphate hydrolases"/>
    <property type="match status" value="1"/>
</dbReference>
<feature type="domain" description="Nephrocystin 3-like N-terminal" evidence="2">
    <location>
        <begin position="76"/>
        <end position="238"/>
    </location>
</feature>
<dbReference type="InterPro" id="IPR027417">
    <property type="entry name" value="P-loop_NTPase"/>
</dbReference>
<protein>
    <recommendedName>
        <fullName evidence="2">Nephrocystin 3-like N-terminal domain-containing protein</fullName>
    </recommendedName>
</protein>
<dbReference type="OrthoDB" id="3014077at2759"/>
<dbReference type="AlphaFoldDB" id="A0A8H5G776"/>
<organism evidence="3 4">
    <name type="scientific">Leucocoprinus leucothites</name>
    <dbReference type="NCBI Taxonomy" id="201217"/>
    <lineage>
        <taxon>Eukaryota</taxon>
        <taxon>Fungi</taxon>
        <taxon>Dikarya</taxon>
        <taxon>Basidiomycota</taxon>
        <taxon>Agaricomycotina</taxon>
        <taxon>Agaricomycetes</taxon>
        <taxon>Agaricomycetidae</taxon>
        <taxon>Agaricales</taxon>
        <taxon>Agaricineae</taxon>
        <taxon>Agaricaceae</taxon>
        <taxon>Leucocoprinus</taxon>
    </lineage>
</organism>
<comment type="caution">
    <text evidence="3">The sequence shown here is derived from an EMBL/GenBank/DDBJ whole genome shotgun (WGS) entry which is preliminary data.</text>
</comment>
<dbReference type="PANTHER" id="PTHR10039">
    <property type="entry name" value="AMELOGENIN"/>
    <property type="match status" value="1"/>
</dbReference>
<dbReference type="EMBL" id="JAACJO010000004">
    <property type="protein sequence ID" value="KAF5359606.1"/>
    <property type="molecule type" value="Genomic_DNA"/>
</dbReference>
<keyword evidence="1" id="KW-0677">Repeat</keyword>
<dbReference type="Pfam" id="PF24883">
    <property type="entry name" value="NPHP3_N"/>
    <property type="match status" value="1"/>
</dbReference>
<accession>A0A8H5G776</accession>
<dbReference type="SUPFAM" id="SSF52540">
    <property type="entry name" value="P-loop containing nucleoside triphosphate hydrolases"/>
    <property type="match status" value="1"/>
</dbReference>
<sequence>MSTTGFFQGSSNFVIENLAHVEVHNPVPNVQDEKLPEGIQILLKESNPDAFHNSYARDPPPRCHPGTRRELVCGIEQWAAGASERSEHIMWVYGPAGVGKSAVAQSCAELFADGEKLGAAYFFSRPNHRDKARHLVPSIAFQLSTKCREYRDILDRRIRNDPTLPSRAIHEQLQELVVKPLEEAWAHGVRTMYARYFVVIIDGLDECESSDAQRRILDAVTKSVQGQTLPFRWIVFSRAEPQIVALFKRDFHSLTFRKEVPVSRDIDHEILCFLNDKFKEIGRAASLPSSWFSEDDIQTLVNLCAGLFIYAATIERFVHMENSLGPVSQLRTVLRLASNARERGYTAHPLHELDLFYTLIMEQVPLELLPVMQRILLLRSLNLPFVLDGTRIANVLGLDQPQFQHICSFLHSVLELENPDGDSTSIKFHHASFMDFMQDVKRSTRFSIHRDDVIDFARSELLDSLNGAMASGIGIRDPIETNFSSLDSTKEEPQLFILSYRIKVLFNLCENFYPVKDSTASKLVTIQFGLLPGILRHSYPHFGNQDLDPERLRKQLPRKFRGKIARPGDALWKFRIFSYLHKPLSHCRCTAGAYVLGHGRNKVACCKIPQVYSHNLEIFTWRICPYPSSIFAKSLAIHQRPFDDSTALSTQLRLASGAMRKAQAITRIVASHK</sequence>
<dbReference type="Proteomes" id="UP000559027">
    <property type="component" value="Unassembled WGS sequence"/>
</dbReference>
<dbReference type="PANTHER" id="PTHR10039:SF14">
    <property type="entry name" value="NACHT DOMAIN-CONTAINING PROTEIN"/>
    <property type="match status" value="1"/>
</dbReference>
<proteinExistence type="predicted"/>
<evidence type="ECO:0000313" key="4">
    <source>
        <dbReference type="Proteomes" id="UP000559027"/>
    </source>
</evidence>
<keyword evidence="4" id="KW-1185">Reference proteome</keyword>
<reference evidence="3 4" key="1">
    <citation type="journal article" date="2020" name="ISME J.">
        <title>Uncovering the hidden diversity of litter-decomposition mechanisms in mushroom-forming fungi.</title>
        <authorList>
            <person name="Floudas D."/>
            <person name="Bentzer J."/>
            <person name="Ahren D."/>
            <person name="Johansson T."/>
            <person name="Persson P."/>
            <person name="Tunlid A."/>
        </authorList>
    </citation>
    <scope>NUCLEOTIDE SEQUENCE [LARGE SCALE GENOMIC DNA]</scope>
    <source>
        <strain evidence="3 4">CBS 146.42</strain>
    </source>
</reference>
<evidence type="ECO:0000313" key="3">
    <source>
        <dbReference type="EMBL" id="KAF5359606.1"/>
    </source>
</evidence>
<dbReference type="InterPro" id="IPR056884">
    <property type="entry name" value="NPHP3-like_N"/>
</dbReference>